<accession>A0A0K0FLJ6</accession>
<keyword evidence="1" id="KW-1185">Reference proteome</keyword>
<proteinExistence type="predicted"/>
<protein>
    <submittedName>
        <fullName evidence="2">t-SNARE coiled-coil homology domain-containing protein</fullName>
    </submittedName>
</protein>
<evidence type="ECO:0000313" key="1">
    <source>
        <dbReference type="Proteomes" id="UP000035680"/>
    </source>
</evidence>
<evidence type="ECO:0000313" key="2">
    <source>
        <dbReference type="WBParaSite" id="SVE_0991100.1"/>
    </source>
</evidence>
<sequence length="247" mass="28228">MSAEFANAIINAISEQLREFQEKYIHGTTQILSRLDAIEKDIKNIKEHISKNSGEKIQNLENFRLFSLPTTKDAMSVNEEILSECKTSHDNAFHEEFKLLRGESDKVISDLDKYFDTAVGVKSSGNEMTSFTLFSNVLKDVECRLYVKSEDESKPTEVGQVLCSLTVVTGGKILEIEDKANSSKYKVRLNNKYINEVNKKDGKKYIAIIFSEKSFDHIDGSQLKEFYLKFADKESGTDFYEKIKKQE</sequence>
<organism evidence="1 2">
    <name type="scientific">Strongyloides venezuelensis</name>
    <name type="common">Threadworm</name>
    <dbReference type="NCBI Taxonomy" id="75913"/>
    <lineage>
        <taxon>Eukaryota</taxon>
        <taxon>Metazoa</taxon>
        <taxon>Ecdysozoa</taxon>
        <taxon>Nematoda</taxon>
        <taxon>Chromadorea</taxon>
        <taxon>Rhabditida</taxon>
        <taxon>Tylenchina</taxon>
        <taxon>Panagrolaimomorpha</taxon>
        <taxon>Strongyloidoidea</taxon>
        <taxon>Strongyloididae</taxon>
        <taxon>Strongyloides</taxon>
    </lineage>
</organism>
<name>A0A0K0FLJ6_STRVS</name>
<dbReference type="AlphaFoldDB" id="A0A0K0FLJ6"/>
<dbReference type="WBParaSite" id="SVE_0991100.1">
    <property type="protein sequence ID" value="SVE_0991100.1"/>
    <property type="gene ID" value="SVE_0991100"/>
</dbReference>
<dbReference type="Proteomes" id="UP000035680">
    <property type="component" value="Unassembled WGS sequence"/>
</dbReference>
<reference evidence="1" key="1">
    <citation type="submission" date="2014-07" db="EMBL/GenBank/DDBJ databases">
        <authorList>
            <person name="Martin A.A"/>
            <person name="De Silva N."/>
        </authorList>
    </citation>
    <scope>NUCLEOTIDE SEQUENCE</scope>
</reference>
<reference evidence="2" key="2">
    <citation type="submission" date="2015-08" db="UniProtKB">
        <authorList>
            <consortium name="WormBaseParasite"/>
        </authorList>
    </citation>
    <scope>IDENTIFICATION</scope>
</reference>